<protein>
    <submittedName>
        <fullName evidence="3">Uncharacterized protein</fullName>
    </submittedName>
</protein>
<keyword evidence="2" id="KW-1133">Transmembrane helix</keyword>
<keyword evidence="2" id="KW-0812">Transmembrane</keyword>
<evidence type="ECO:0000313" key="3">
    <source>
        <dbReference type="EMBL" id="CAD8343248.1"/>
    </source>
</evidence>
<dbReference type="EMBL" id="HBEF01024831">
    <property type="protein sequence ID" value="CAD8343248.1"/>
    <property type="molecule type" value="Transcribed_RNA"/>
</dbReference>
<feature type="coiled-coil region" evidence="1">
    <location>
        <begin position="196"/>
        <end position="223"/>
    </location>
</feature>
<name>A0A7R9ZTL1_9STRA</name>
<organism evidence="3">
    <name type="scientific">Craspedostauros australis</name>
    <dbReference type="NCBI Taxonomy" id="1486917"/>
    <lineage>
        <taxon>Eukaryota</taxon>
        <taxon>Sar</taxon>
        <taxon>Stramenopiles</taxon>
        <taxon>Ochrophyta</taxon>
        <taxon>Bacillariophyta</taxon>
        <taxon>Bacillariophyceae</taxon>
        <taxon>Bacillariophycidae</taxon>
        <taxon>Naviculales</taxon>
        <taxon>Naviculaceae</taxon>
        <taxon>Craspedostauros</taxon>
    </lineage>
</organism>
<evidence type="ECO:0000256" key="1">
    <source>
        <dbReference type="SAM" id="Coils"/>
    </source>
</evidence>
<gene>
    <name evidence="3" type="ORF">CAUS1442_LOCUS15383</name>
</gene>
<reference evidence="3" key="1">
    <citation type="submission" date="2021-01" db="EMBL/GenBank/DDBJ databases">
        <authorList>
            <person name="Corre E."/>
            <person name="Pelletier E."/>
            <person name="Niang G."/>
            <person name="Scheremetjew M."/>
            <person name="Finn R."/>
            <person name="Kale V."/>
            <person name="Holt S."/>
            <person name="Cochrane G."/>
            <person name="Meng A."/>
            <person name="Brown T."/>
            <person name="Cohen L."/>
        </authorList>
    </citation>
    <scope>NUCLEOTIDE SEQUENCE</scope>
    <source>
        <strain evidence="3">CCMP3328</strain>
    </source>
</reference>
<proteinExistence type="predicted"/>
<sequence length="236" mass="26768">MVSSATAAVRDGVLDRHRPAALQPYITNEEWQYLRDDIGDALKPIKAFVSLQRTIAISIFVIILCIIVGGVFAPMLGLYRNTDNYGRSPGLNPIAFLAVFLSIPCFMLFVILSACYRSCFLEPRLTNKLDDIIDKHIDLMRGGVTLHLQPDVNTYNTINSNGHSHRHSSRSLTDYTLTVSVNEEAAYRGSLNHDGHDNDASDQDRLRNRLEELEDARKYLTDEEYRRKRSQILDLV</sequence>
<feature type="transmembrane region" description="Helical" evidence="2">
    <location>
        <begin position="94"/>
        <end position="116"/>
    </location>
</feature>
<keyword evidence="1" id="KW-0175">Coiled coil</keyword>
<feature type="transmembrane region" description="Helical" evidence="2">
    <location>
        <begin position="55"/>
        <end position="74"/>
    </location>
</feature>
<evidence type="ECO:0000256" key="2">
    <source>
        <dbReference type="SAM" id="Phobius"/>
    </source>
</evidence>
<accession>A0A7R9ZTL1</accession>
<dbReference type="AlphaFoldDB" id="A0A7R9ZTL1"/>
<keyword evidence="2" id="KW-0472">Membrane</keyword>